<dbReference type="InterPro" id="IPR009836">
    <property type="entry name" value="GRDP-like"/>
</dbReference>
<dbReference type="AlphaFoldDB" id="A0A136J630"/>
<dbReference type="OrthoDB" id="2684236at2759"/>
<proteinExistence type="predicted"/>
<evidence type="ECO:0000313" key="2">
    <source>
        <dbReference type="Proteomes" id="UP000070501"/>
    </source>
</evidence>
<keyword evidence="2" id="KW-1185">Reference proteome</keyword>
<dbReference type="PANTHER" id="PTHR34365">
    <property type="entry name" value="ENOLASE (DUF1399)"/>
    <property type="match status" value="1"/>
</dbReference>
<protein>
    <recommendedName>
        <fullName evidence="3">F-box domain-containing protein</fullName>
    </recommendedName>
</protein>
<dbReference type="EMBL" id="KQ964248">
    <property type="protein sequence ID" value="KXJ92587.1"/>
    <property type="molecule type" value="Genomic_DNA"/>
</dbReference>
<dbReference type="STRING" id="196109.A0A136J630"/>
<evidence type="ECO:0008006" key="3">
    <source>
        <dbReference type="Google" id="ProtNLM"/>
    </source>
</evidence>
<dbReference type="Proteomes" id="UP000070501">
    <property type="component" value="Unassembled WGS sequence"/>
</dbReference>
<dbReference type="InParanoid" id="A0A136J630"/>
<evidence type="ECO:0000313" key="1">
    <source>
        <dbReference type="EMBL" id="KXJ92587.1"/>
    </source>
</evidence>
<accession>A0A136J630</accession>
<gene>
    <name evidence="1" type="ORF">Micbo1qcDRAFT_232335</name>
</gene>
<reference evidence="2" key="1">
    <citation type="submission" date="2016-02" db="EMBL/GenBank/DDBJ databases">
        <title>Draft genome sequence of Microdochium bolleyi, a fungal endophyte of beachgrass.</title>
        <authorList>
            <consortium name="DOE Joint Genome Institute"/>
            <person name="David A.S."/>
            <person name="May G."/>
            <person name="Haridas S."/>
            <person name="Lim J."/>
            <person name="Wang M."/>
            <person name="Labutti K."/>
            <person name="Lipzen A."/>
            <person name="Barry K."/>
            <person name="Grigoriev I.V."/>
        </authorList>
    </citation>
    <scope>NUCLEOTIDE SEQUENCE [LARGE SCALE GENOMIC DNA]</scope>
    <source>
        <strain evidence="2">J235TASD1</strain>
    </source>
</reference>
<dbReference type="PANTHER" id="PTHR34365:SF7">
    <property type="entry name" value="GLYCINE-RICH DOMAIN-CONTAINING PROTEIN 1"/>
    <property type="match status" value="1"/>
</dbReference>
<dbReference type="Pfam" id="PF07173">
    <property type="entry name" value="GRDP-like"/>
    <property type="match status" value="1"/>
</dbReference>
<organism evidence="1 2">
    <name type="scientific">Microdochium bolleyi</name>
    <dbReference type="NCBI Taxonomy" id="196109"/>
    <lineage>
        <taxon>Eukaryota</taxon>
        <taxon>Fungi</taxon>
        <taxon>Dikarya</taxon>
        <taxon>Ascomycota</taxon>
        <taxon>Pezizomycotina</taxon>
        <taxon>Sordariomycetes</taxon>
        <taxon>Xylariomycetidae</taxon>
        <taxon>Xylariales</taxon>
        <taxon>Microdochiaceae</taxon>
        <taxon>Microdochium</taxon>
    </lineage>
</organism>
<sequence length="509" mass="58188">MAYTSDSEPPPLCPWESFYRPSDLRSDWNHFEPLGWTAPKSNHAEADDPVAAPDRAIFDWNPPQHSAPLVSNNLQLPTPAECATHLLLLQAFLDLRIKVLCSRKLDTALGIEPHERVVHVPHNHPKHRGSSSDDVVRVQDPTFLRRREEKWNLFISLAAARFMAWARAVSSDAGGFELPPIDVLLIWHALLLNQGWVKRFQVSCKKIKALLTVEFPWSDIHTCIDHHSYAFTIPPTGATRFRDITGMDADLLAYLTSQASQETRLAKSLRLYGRSGSATDPLKIRGLTADDFPETYAPASRCDKSFLQAVRSTLDDRDDNHAMVVQLAGAVRRQSVFVNKMDYTLWIASPALAGTLRRGIQRYERFLRLFRPYDPRRVRSLRDMLVPTLDVDLVWYTHLCSSPVRYESYCTALVGRFIEYDDSLKEMAVGKLDDAWNQTSQLYRIRYGSEYRICLCWECEALRSAVEGEDGGGLLRERDEKEIANEVLMQTTRYRVAERKKRAAWPRVS</sequence>
<name>A0A136J630_9PEZI</name>